<evidence type="ECO:0000256" key="7">
    <source>
        <dbReference type="ARBA" id="ARBA00022840"/>
    </source>
</evidence>
<name>A0ABS2PI63_9BACL</name>
<dbReference type="InterPro" id="IPR000550">
    <property type="entry name" value="Hppk"/>
</dbReference>
<evidence type="ECO:0000259" key="9">
    <source>
        <dbReference type="Pfam" id="PF01288"/>
    </source>
</evidence>
<keyword evidence="8" id="KW-0289">Folate biosynthesis</keyword>
<keyword evidence="11" id="KW-1185">Reference proteome</keyword>
<dbReference type="PANTHER" id="PTHR43071:SF1">
    <property type="entry name" value="2-AMINO-4-HYDROXY-6-HYDROXYMETHYLDIHYDROPTERIDINE PYROPHOSPHOKINASE"/>
    <property type="match status" value="1"/>
</dbReference>
<dbReference type="EMBL" id="JAFBEC010000025">
    <property type="protein sequence ID" value="MBM7635123.1"/>
    <property type="molecule type" value="Genomic_DNA"/>
</dbReference>
<evidence type="ECO:0000256" key="1">
    <source>
        <dbReference type="ARBA" id="ARBA00000198"/>
    </source>
</evidence>
<dbReference type="CDD" id="cd00483">
    <property type="entry name" value="HPPK"/>
    <property type="match status" value="1"/>
</dbReference>
<evidence type="ECO:0000313" key="10">
    <source>
        <dbReference type="EMBL" id="MBM7635123.1"/>
    </source>
</evidence>
<evidence type="ECO:0000256" key="2">
    <source>
        <dbReference type="ARBA" id="ARBA00005051"/>
    </source>
</evidence>
<dbReference type="EC" id="2.7.6.3" evidence="3"/>
<dbReference type="NCBIfam" id="TIGR01498">
    <property type="entry name" value="folK"/>
    <property type="match status" value="1"/>
</dbReference>
<organism evidence="10 11">
    <name type="scientific">Geomicrobium sediminis</name>
    <dbReference type="NCBI Taxonomy" id="1347788"/>
    <lineage>
        <taxon>Bacteria</taxon>
        <taxon>Bacillati</taxon>
        <taxon>Bacillota</taxon>
        <taxon>Bacilli</taxon>
        <taxon>Bacillales</taxon>
        <taxon>Geomicrobium</taxon>
    </lineage>
</organism>
<protein>
    <recommendedName>
        <fullName evidence="3">2-amino-4-hydroxy-6-hydroxymethyldihydropteridine diphosphokinase</fullName>
        <ecNumber evidence="3">2.7.6.3</ecNumber>
    </recommendedName>
</protein>
<gene>
    <name evidence="10" type="ORF">JOD17_004269</name>
</gene>
<keyword evidence="7" id="KW-0067">ATP-binding</keyword>
<dbReference type="InterPro" id="IPR035907">
    <property type="entry name" value="Hppk_sf"/>
</dbReference>
<comment type="catalytic activity">
    <reaction evidence="1">
        <text>6-hydroxymethyl-7,8-dihydropterin + ATP = (7,8-dihydropterin-6-yl)methyl diphosphate + AMP + H(+)</text>
        <dbReference type="Rhea" id="RHEA:11412"/>
        <dbReference type="ChEBI" id="CHEBI:15378"/>
        <dbReference type="ChEBI" id="CHEBI:30616"/>
        <dbReference type="ChEBI" id="CHEBI:44841"/>
        <dbReference type="ChEBI" id="CHEBI:72950"/>
        <dbReference type="ChEBI" id="CHEBI:456215"/>
        <dbReference type="EC" id="2.7.6.3"/>
    </reaction>
</comment>
<evidence type="ECO:0000256" key="3">
    <source>
        <dbReference type="ARBA" id="ARBA00013253"/>
    </source>
</evidence>
<dbReference type="PANTHER" id="PTHR43071">
    <property type="entry name" value="2-AMINO-4-HYDROXY-6-HYDROXYMETHYLDIHYDROPTERIDINE PYROPHOSPHOKINASE"/>
    <property type="match status" value="1"/>
</dbReference>
<evidence type="ECO:0000256" key="5">
    <source>
        <dbReference type="ARBA" id="ARBA00022741"/>
    </source>
</evidence>
<dbReference type="RefSeq" id="WP_204699841.1">
    <property type="nucleotide sequence ID" value="NZ_JAFBEC010000025.1"/>
</dbReference>
<evidence type="ECO:0000256" key="4">
    <source>
        <dbReference type="ARBA" id="ARBA00022679"/>
    </source>
</evidence>
<sequence length="177" mass="20485">MKHTAYIALGSNINPREEFLKSALQAMAVHEQIAISSVSSIYETEPVGYLDQSQFLNMVCKVETTLQPIDLLLELQRIERELHRTREILNGPRTIDLDILLFNDENIKLEQLCIPHPRMEDRAFVLAPLQEIAPLEQIPTLKTSVHDLFMALPERLRKGVLLWKQQKQVEEFVPFEN</sequence>
<dbReference type="Proteomes" id="UP000741863">
    <property type="component" value="Unassembled WGS sequence"/>
</dbReference>
<evidence type="ECO:0000256" key="8">
    <source>
        <dbReference type="ARBA" id="ARBA00022909"/>
    </source>
</evidence>
<evidence type="ECO:0000256" key="6">
    <source>
        <dbReference type="ARBA" id="ARBA00022777"/>
    </source>
</evidence>
<comment type="caution">
    <text evidence="10">The sequence shown here is derived from an EMBL/GenBank/DDBJ whole genome shotgun (WGS) entry which is preliminary data.</text>
</comment>
<keyword evidence="4 10" id="KW-0808">Transferase</keyword>
<accession>A0ABS2PI63</accession>
<feature type="domain" description="7,8-dihydro-6-hydroxymethylpterin-pyrophosphokinase" evidence="9">
    <location>
        <begin position="6"/>
        <end position="134"/>
    </location>
</feature>
<comment type="pathway">
    <text evidence="2">Cofactor biosynthesis; tetrahydrofolate biosynthesis; 2-amino-4-hydroxy-6-hydroxymethyl-7,8-dihydropteridine diphosphate from 7,8-dihydroneopterin triphosphate: step 4/4.</text>
</comment>
<dbReference type="GO" id="GO:0003848">
    <property type="term" value="F:2-amino-4-hydroxy-6-hydroxymethyldihydropteridine diphosphokinase activity"/>
    <property type="evidence" value="ECO:0007669"/>
    <property type="project" value="UniProtKB-EC"/>
</dbReference>
<dbReference type="Gene3D" id="3.30.70.560">
    <property type="entry name" value="7,8-Dihydro-6-hydroxymethylpterin-pyrophosphokinase HPPK"/>
    <property type="match status" value="1"/>
</dbReference>
<keyword evidence="6" id="KW-0418">Kinase</keyword>
<dbReference type="SUPFAM" id="SSF55083">
    <property type="entry name" value="6-hydroxymethyl-7,8-dihydropterin pyrophosphokinase, HPPK"/>
    <property type="match status" value="1"/>
</dbReference>
<evidence type="ECO:0000313" key="11">
    <source>
        <dbReference type="Proteomes" id="UP000741863"/>
    </source>
</evidence>
<proteinExistence type="predicted"/>
<reference evidence="10 11" key="1">
    <citation type="submission" date="2021-01" db="EMBL/GenBank/DDBJ databases">
        <title>Genomic Encyclopedia of Type Strains, Phase IV (KMG-IV): sequencing the most valuable type-strain genomes for metagenomic binning, comparative biology and taxonomic classification.</title>
        <authorList>
            <person name="Goeker M."/>
        </authorList>
    </citation>
    <scope>NUCLEOTIDE SEQUENCE [LARGE SCALE GENOMIC DNA]</scope>
    <source>
        <strain evidence="10 11">DSM 25540</strain>
    </source>
</reference>
<keyword evidence="5" id="KW-0547">Nucleotide-binding</keyword>
<dbReference type="Pfam" id="PF01288">
    <property type="entry name" value="HPPK"/>
    <property type="match status" value="1"/>
</dbReference>